<feature type="domain" description="TGS" evidence="7">
    <location>
        <begin position="418"/>
        <end position="479"/>
    </location>
</feature>
<evidence type="ECO:0000259" key="5">
    <source>
        <dbReference type="PROSITE" id="PS51671"/>
    </source>
</evidence>
<evidence type="ECO:0000313" key="9">
    <source>
        <dbReference type="Proteomes" id="UP000196230"/>
    </source>
</evidence>
<dbReference type="InterPro" id="IPR006674">
    <property type="entry name" value="HD_domain"/>
</dbReference>
<dbReference type="PROSITE" id="PS51671">
    <property type="entry name" value="ACT"/>
    <property type="match status" value="1"/>
</dbReference>
<dbReference type="Gene3D" id="3.30.70.260">
    <property type="match status" value="1"/>
</dbReference>
<dbReference type="SUPFAM" id="SSF109604">
    <property type="entry name" value="HD-domain/PDEase-like"/>
    <property type="match status" value="1"/>
</dbReference>
<name>A0A1R4IA31_9MICC</name>
<dbReference type="InterPro" id="IPR033655">
    <property type="entry name" value="TGS_RelA/SpoT"/>
</dbReference>
<dbReference type="Pfam" id="PF02824">
    <property type="entry name" value="TGS"/>
    <property type="match status" value="1"/>
</dbReference>
<dbReference type="InterPro" id="IPR045600">
    <property type="entry name" value="RelA/SpoT_AH_RIS"/>
</dbReference>
<accession>A0A1R4IA31</accession>
<gene>
    <name evidence="8" type="ORF">FM125_00975</name>
</gene>
<dbReference type="Gene3D" id="3.30.460.10">
    <property type="entry name" value="Beta Polymerase, domain 2"/>
    <property type="match status" value="1"/>
</dbReference>
<dbReference type="InterPro" id="IPR043519">
    <property type="entry name" value="NT_sf"/>
</dbReference>
<dbReference type="RefSeq" id="WP_087133362.1">
    <property type="nucleotide sequence ID" value="NZ_FUKP01000007.1"/>
</dbReference>
<dbReference type="Pfam" id="PF19296">
    <property type="entry name" value="RelA_AH_RIS"/>
    <property type="match status" value="1"/>
</dbReference>
<dbReference type="InterPro" id="IPR012676">
    <property type="entry name" value="TGS-like"/>
</dbReference>
<feature type="domain" description="ACT" evidence="5">
    <location>
        <begin position="694"/>
        <end position="766"/>
    </location>
</feature>
<reference evidence="8 9" key="1">
    <citation type="submission" date="2017-02" db="EMBL/GenBank/DDBJ databases">
        <authorList>
            <person name="Peterson S.W."/>
        </authorList>
    </citation>
    <scope>NUCLEOTIDE SEQUENCE [LARGE SCALE GENOMIC DNA]</scope>
    <source>
        <strain evidence="8 9">2B3F</strain>
    </source>
</reference>
<dbReference type="CDD" id="cd01668">
    <property type="entry name" value="TGS_RSH"/>
    <property type="match status" value="1"/>
</dbReference>
<evidence type="ECO:0000256" key="3">
    <source>
        <dbReference type="RuleBase" id="RU003847"/>
    </source>
</evidence>
<dbReference type="FunFam" id="3.10.20.30:FF:000002">
    <property type="entry name" value="GTP pyrophosphokinase (RelA/SpoT)"/>
    <property type="match status" value="1"/>
</dbReference>
<dbReference type="CDD" id="cd04876">
    <property type="entry name" value="ACT_RelA-SpoT"/>
    <property type="match status" value="1"/>
</dbReference>
<evidence type="ECO:0000259" key="7">
    <source>
        <dbReference type="PROSITE" id="PS51880"/>
    </source>
</evidence>
<dbReference type="Pfam" id="PF04607">
    <property type="entry name" value="RelA_SpoT"/>
    <property type="match status" value="1"/>
</dbReference>
<sequence length="766" mass="85406">MTPPSVSDADARRPEKSPRPRGRMARLTGRHATEYSPILEPLMRTLRTRSPRTDFKEVIRAYTVAERCHEGQMRRSGDPYITHPVAVATILAELGLSGPTIYAALLHDTVEDTDYSLEQLRKDFGDEVAVLVDGVTKLDKVTYGAAAQAETVRKMVIAMAQDVNVLLIKLADRLHNARTWRYVSPASSAKKAQETLDIYAPLAHRLGMNTVKWELEDLSFAALKPKVYAEIVRLVGERNPEREKHIERLREEISARLRDNRIKATVTGRPKHYYSIYQKMIVRGKEFDDIYDLTGIRVLVDSVKDCYGALGVLHAQWSPLPGRFKDYIAMPKLNMYQSLHTSVMGPGGRAVEIQIRTFDMHRQAEYGVAAHWMYKANAAAGTAGSSTPQWLRSVMDWQKDTRDPDEFLHSLRTEIDADEVYVFTPKGEIRSLPAGATPVDFAYSVHTDVGHRTIGARVNGKLVPLSSQLQHGDTVEVFTSKAENAGPSHDWLGFTVSPRAKSKIRHWFATQRRDEQIERGRQSLTRQLRRENLAVQKVLGGEELPAVAAEHGLNDLDALFAQIADGHLSAQNVVEKVQAKLAPPEESPTAPSSETALGEIELEEIVKRPVKRPPSSDGGATGVLVQGNAGMMTKLARCCNPVPPDEICGFVTRGSGVSVHRSDCNNVDTLLEQEPERRVDVAWAPTRNAVYLVEIQVEALDRTSLLSDVTRVLAENHVNILSASVNTTRDRVAMSRFVFEMGDPMYLNHVVNAVKRIDGVFDVRRT</sequence>
<dbReference type="Pfam" id="PF13328">
    <property type="entry name" value="HD_4"/>
    <property type="match status" value="1"/>
</dbReference>
<protein>
    <submittedName>
        <fullName evidence="8">GTP pyrophosphokinaseppGpp synthetase I</fullName>
    </submittedName>
</protein>
<dbReference type="UniPathway" id="UPA00908">
    <property type="reaction ID" value="UER00884"/>
</dbReference>
<organism evidence="8 9">
    <name type="scientific">Micrococcus lylae</name>
    <dbReference type="NCBI Taxonomy" id="1273"/>
    <lineage>
        <taxon>Bacteria</taxon>
        <taxon>Bacillati</taxon>
        <taxon>Actinomycetota</taxon>
        <taxon>Actinomycetes</taxon>
        <taxon>Micrococcales</taxon>
        <taxon>Micrococcaceae</taxon>
        <taxon>Micrococcus</taxon>
    </lineage>
</organism>
<dbReference type="NCBIfam" id="TIGR00691">
    <property type="entry name" value="spoT_relA"/>
    <property type="match status" value="1"/>
</dbReference>
<comment type="catalytic activity">
    <reaction evidence="2">
        <text>GTP + ATP = guanosine 3'-diphosphate 5'-triphosphate + AMP</text>
        <dbReference type="Rhea" id="RHEA:22088"/>
        <dbReference type="ChEBI" id="CHEBI:30616"/>
        <dbReference type="ChEBI" id="CHEBI:37565"/>
        <dbReference type="ChEBI" id="CHEBI:142410"/>
        <dbReference type="ChEBI" id="CHEBI:456215"/>
        <dbReference type="EC" id="2.7.6.5"/>
    </reaction>
</comment>
<dbReference type="AlphaFoldDB" id="A0A1R4IA31"/>
<keyword evidence="8" id="KW-0808">Transferase</keyword>
<dbReference type="InterPro" id="IPR004095">
    <property type="entry name" value="TGS"/>
</dbReference>
<dbReference type="CDD" id="cd00077">
    <property type="entry name" value="HDc"/>
    <property type="match status" value="1"/>
</dbReference>
<keyword evidence="8" id="KW-0418">Kinase</keyword>
<dbReference type="PANTHER" id="PTHR21262">
    <property type="entry name" value="GUANOSINE-3',5'-BIS DIPHOSPHATE 3'-PYROPHOSPHOHYDROLASE"/>
    <property type="match status" value="1"/>
</dbReference>
<dbReference type="SUPFAM" id="SSF81301">
    <property type="entry name" value="Nucleotidyltransferase"/>
    <property type="match status" value="1"/>
</dbReference>
<dbReference type="GO" id="GO:0008728">
    <property type="term" value="F:GTP diphosphokinase activity"/>
    <property type="evidence" value="ECO:0007669"/>
    <property type="project" value="UniProtKB-EC"/>
</dbReference>
<dbReference type="Proteomes" id="UP000196230">
    <property type="component" value="Unassembled WGS sequence"/>
</dbReference>
<dbReference type="PROSITE" id="PS51880">
    <property type="entry name" value="TGS"/>
    <property type="match status" value="1"/>
</dbReference>
<evidence type="ECO:0000313" key="8">
    <source>
        <dbReference type="EMBL" id="SJN16576.1"/>
    </source>
</evidence>
<dbReference type="SMART" id="SM00954">
    <property type="entry name" value="RelA_SpoT"/>
    <property type="match status" value="1"/>
</dbReference>
<dbReference type="PANTHER" id="PTHR21262:SF31">
    <property type="entry name" value="GTP PYROPHOSPHOKINASE"/>
    <property type="match status" value="1"/>
</dbReference>
<comment type="similarity">
    <text evidence="3">Belongs to the relA/spoT family.</text>
</comment>
<dbReference type="GO" id="GO:0015970">
    <property type="term" value="P:guanosine tetraphosphate biosynthetic process"/>
    <property type="evidence" value="ECO:0007669"/>
    <property type="project" value="UniProtKB-UniPathway"/>
</dbReference>
<dbReference type="GO" id="GO:0016301">
    <property type="term" value="F:kinase activity"/>
    <property type="evidence" value="ECO:0007669"/>
    <property type="project" value="UniProtKB-KW"/>
</dbReference>
<dbReference type="InterPro" id="IPR004811">
    <property type="entry name" value="RelA/Spo_fam"/>
</dbReference>
<evidence type="ECO:0000256" key="2">
    <source>
        <dbReference type="ARBA" id="ARBA00048244"/>
    </source>
</evidence>
<dbReference type="EMBL" id="FUKP01000007">
    <property type="protein sequence ID" value="SJN16576.1"/>
    <property type="molecule type" value="Genomic_DNA"/>
</dbReference>
<dbReference type="SMART" id="SM00471">
    <property type="entry name" value="HDc"/>
    <property type="match status" value="1"/>
</dbReference>
<dbReference type="InterPro" id="IPR012675">
    <property type="entry name" value="Beta-grasp_dom_sf"/>
</dbReference>
<dbReference type="InterPro" id="IPR002912">
    <property type="entry name" value="ACT_dom"/>
</dbReference>
<proteinExistence type="inferred from homology"/>
<feature type="domain" description="HD" evidence="6">
    <location>
        <begin position="80"/>
        <end position="177"/>
    </location>
</feature>
<feature type="compositionally biased region" description="Basic and acidic residues" evidence="4">
    <location>
        <begin position="9"/>
        <end position="18"/>
    </location>
</feature>
<dbReference type="InterPro" id="IPR045865">
    <property type="entry name" value="ACT-like_dom_sf"/>
</dbReference>
<dbReference type="FunFam" id="1.10.3210.10:FF:000001">
    <property type="entry name" value="GTP pyrophosphokinase RelA"/>
    <property type="match status" value="1"/>
</dbReference>
<evidence type="ECO:0000256" key="4">
    <source>
        <dbReference type="SAM" id="MobiDB-lite"/>
    </source>
</evidence>
<dbReference type="Gene3D" id="1.10.3210.10">
    <property type="entry name" value="Hypothetical protein af1432"/>
    <property type="match status" value="1"/>
</dbReference>
<dbReference type="Gene3D" id="3.10.20.30">
    <property type="match status" value="1"/>
</dbReference>
<comment type="pathway">
    <text evidence="1">Purine metabolism; ppGpp biosynthesis; ppGpp from GTP: step 1/2.</text>
</comment>
<dbReference type="CDD" id="cd05399">
    <property type="entry name" value="NT_Rel-Spo_like"/>
    <property type="match status" value="1"/>
</dbReference>
<dbReference type="Pfam" id="PF13291">
    <property type="entry name" value="ACT_4"/>
    <property type="match status" value="1"/>
</dbReference>
<dbReference type="PROSITE" id="PS51831">
    <property type="entry name" value="HD"/>
    <property type="match status" value="1"/>
</dbReference>
<evidence type="ECO:0000256" key="1">
    <source>
        <dbReference type="ARBA" id="ARBA00004976"/>
    </source>
</evidence>
<dbReference type="InterPro" id="IPR007685">
    <property type="entry name" value="RelA_SpoT"/>
</dbReference>
<comment type="function">
    <text evidence="3">In eubacteria ppGpp (guanosine 3'-diphosphate 5'-diphosphate) is a mediator of the stringent response that coordinates a variety of cellular activities in response to changes in nutritional abundance.</text>
</comment>
<dbReference type="GO" id="GO:0005886">
    <property type="term" value="C:plasma membrane"/>
    <property type="evidence" value="ECO:0007669"/>
    <property type="project" value="TreeGrafter"/>
</dbReference>
<dbReference type="InterPro" id="IPR003607">
    <property type="entry name" value="HD/PDEase_dom"/>
</dbReference>
<evidence type="ECO:0000259" key="6">
    <source>
        <dbReference type="PROSITE" id="PS51831"/>
    </source>
</evidence>
<feature type="region of interest" description="Disordered" evidence="4">
    <location>
        <begin position="1"/>
        <end position="31"/>
    </location>
</feature>
<dbReference type="SUPFAM" id="SSF55021">
    <property type="entry name" value="ACT-like"/>
    <property type="match status" value="1"/>
</dbReference>
<dbReference type="FunFam" id="3.30.460.10:FF:000001">
    <property type="entry name" value="GTP pyrophosphokinase RelA"/>
    <property type="match status" value="1"/>
</dbReference>
<dbReference type="SUPFAM" id="SSF81271">
    <property type="entry name" value="TGS-like"/>
    <property type="match status" value="1"/>
</dbReference>